<dbReference type="EMBL" id="JBEFKJ010000022">
    <property type="protein sequence ID" value="KAL2040162.1"/>
    <property type="molecule type" value="Genomic_DNA"/>
</dbReference>
<evidence type="ECO:0000256" key="1">
    <source>
        <dbReference type="SAM" id="SignalP"/>
    </source>
</evidence>
<dbReference type="Proteomes" id="UP001590950">
    <property type="component" value="Unassembled WGS sequence"/>
</dbReference>
<feature type="signal peptide" evidence="1">
    <location>
        <begin position="1"/>
        <end position="22"/>
    </location>
</feature>
<evidence type="ECO:0000313" key="2">
    <source>
        <dbReference type="EMBL" id="KAL2040162.1"/>
    </source>
</evidence>
<keyword evidence="1" id="KW-0732">Signal</keyword>
<organism evidence="2 3">
    <name type="scientific">Stereocaulon virgatum</name>
    <dbReference type="NCBI Taxonomy" id="373712"/>
    <lineage>
        <taxon>Eukaryota</taxon>
        <taxon>Fungi</taxon>
        <taxon>Dikarya</taxon>
        <taxon>Ascomycota</taxon>
        <taxon>Pezizomycotina</taxon>
        <taxon>Lecanoromycetes</taxon>
        <taxon>OSLEUM clade</taxon>
        <taxon>Lecanoromycetidae</taxon>
        <taxon>Lecanorales</taxon>
        <taxon>Lecanorineae</taxon>
        <taxon>Stereocaulaceae</taxon>
        <taxon>Stereocaulon</taxon>
    </lineage>
</organism>
<reference evidence="2 3" key="1">
    <citation type="submission" date="2024-09" db="EMBL/GenBank/DDBJ databases">
        <title>Rethinking Asexuality: The Enigmatic Case of Functional Sexual Genes in Lepraria (Stereocaulaceae).</title>
        <authorList>
            <person name="Doellman M."/>
            <person name="Sun Y."/>
            <person name="Barcenas-Pena A."/>
            <person name="Lumbsch H.T."/>
            <person name="Grewe F."/>
        </authorList>
    </citation>
    <scope>NUCLEOTIDE SEQUENCE [LARGE SCALE GENOMIC DNA]</scope>
    <source>
        <strain evidence="2 3">Mercado 3170</strain>
    </source>
</reference>
<name>A0ABR4A2J3_9LECA</name>
<keyword evidence="3" id="KW-1185">Reference proteome</keyword>
<accession>A0ABR4A2J3</accession>
<proteinExistence type="predicted"/>
<evidence type="ECO:0000313" key="3">
    <source>
        <dbReference type="Proteomes" id="UP001590950"/>
    </source>
</evidence>
<comment type="caution">
    <text evidence="2">The sequence shown here is derived from an EMBL/GenBank/DDBJ whole genome shotgun (WGS) entry which is preliminary data.</text>
</comment>
<sequence length="126" mass="13995">MLGSMILHLLLILLQVATPSLQLTLPTSHDSSLTRNLSPPAPNNASNTIPISPYIYPIPNDPHHRAITFARYTRQLGSRGIGIVLDLATADVNRHQRQEIMGLLARKYAEAISRDQVNLGFYRKGE</sequence>
<feature type="chain" id="PRO_5046540153" evidence="1">
    <location>
        <begin position="23"/>
        <end position="126"/>
    </location>
</feature>
<gene>
    <name evidence="2" type="ORF">N7G274_007065</name>
</gene>
<protein>
    <submittedName>
        <fullName evidence="2">Uncharacterized protein</fullName>
    </submittedName>
</protein>